<dbReference type="EMBL" id="JAEHOD010000005">
    <property type="protein sequence ID" value="KAG2452754.1"/>
    <property type="molecule type" value="Genomic_DNA"/>
</dbReference>
<comment type="caution">
    <text evidence="2">The sequence shown here is derived from an EMBL/GenBank/DDBJ whole genome shotgun (WGS) entry which is preliminary data.</text>
</comment>
<feature type="region of interest" description="Disordered" evidence="1">
    <location>
        <begin position="68"/>
        <end position="222"/>
    </location>
</feature>
<dbReference type="AlphaFoldDB" id="A0A836BBB1"/>
<proteinExistence type="predicted"/>
<evidence type="ECO:0000256" key="1">
    <source>
        <dbReference type="SAM" id="MobiDB-lite"/>
    </source>
</evidence>
<name>A0A836BBB1_9CHLO</name>
<protein>
    <submittedName>
        <fullName evidence="2">Uncharacterized protein</fullName>
    </submittedName>
</protein>
<keyword evidence="3" id="KW-1185">Reference proteome</keyword>
<evidence type="ECO:0000313" key="3">
    <source>
        <dbReference type="Proteomes" id="UP000613740"/>
    </source>
</evidence>
<organism evidence="2 3">
    <name type="scientific">Chlamydomonas schloesseri</name>
    <dbReference type="NCBI Taxonomy" id="2026947"/>
    <lineage>
        <taxon>Eukaryota</taxon>
        <taxon>Viridiplantae</taxon>
        <taxon>Chlorophyta</taxon>
        <taxon>core chlorophytes</taxon>
        <taxon>Chlorophyceae</taxon>
        <taxon>CS clade</taxon>
        <taxon>Chlamydomonadales</taxon>
        <taxon>Chlamydomonadaceae</taxon>
        <taxon>Chlamydomonas</taxon>
    </lineage>
</organism>
<evidence type="ECO:0000313" key="2">
    <source>
        <dbReference type="EMBL" id="KAG2452754.1"/>
    </source>
</evidence>
<dbReference type="Proteomes" id="UP000613740">
    <property type="component" value="Unassembled WGS sequence"/>
</dbReference>
<reference evidence="2" key="1">
    <citation type="journal article" date="2020" name="bioRxiv">
        <title>Comparative genomics of Chlamydomonas.</title>
        <authorList>
            <person name="Craig R.J."/>
            <person name="Hasan A.R."/>
            <person name="Ness R.W."/>
            <person name="Keightley P.D."/>
        </authorList>
    </citation>
    <scope>NUCLEOTIDE SEQUENCE</scope>
    <source>
        <strain evidence="2">CCAP 11/173</strain>
    </source>
</reference>
<feature type="compositionally biased region" description="Low complexity" evidence="1">
    <location>
        <begin position="188"/>
        <end position="217"/>
    </location>
</feature>
<feature type="compositionally biased region" description="Low complexity" evidence="1">
    <location>
        <begin position="68"/>
        <end position="106"/>
    </location>
</feature>
<gene>
    <name evidence="2" type="ORF">HYH02_002984</name>
</gene>
<accession>A0A836BBB1</accession>
<sequence length="276" mass="28461">MPAQHLDAVTYAATKQHQAQALLLVCEEPLSAAAFNGGPVKAQLLEQHGTTCYYLLVPVANTTATAAYTGSPSSPSGSSNACASSPSGCSTSSSSSNSRSNSRSSSLETRGRSGSFCSPGEMHLASPSSSTPSSAKADHKDKGVRSPCHSHMPGCGPRPVYPTPGRNSATPPRPARDNGWNLTKEAPRPAARRTAIPAVASTTAAPRRDNAATTAAATRRRSDALFPQTGRAVRGSPLHPSDCWPTPQMIAATRAEREAAAASGISCWAALGLEDP</sequence>